<dbReference type="EMBL" id="DS995708">
    <property type="protein sequence ID" value="EEQ35450.1"/>
    <property type="molecule type" value="Genomic_DNA"/>
</dbReference>
<dbReference type="AlphaFoldDB" id="C5FZZ7"/>
<proteinExistence type="predicted"/>
<dbReference type="PANTHER" id="PTHR21310">
    <property type="entry name" value="AMINOGLYCOSIDE PHOSPHOTRANSFERASE-RELATED-RELATED"/>
    <property type="match status" value="1"/>
</dbReference>
<organism evidence="3 4">
    <name type="scientific">Arthroderma otae (strain ATCC MYA-4605 / CBS 113480)</name>
    <name type="common">Microsporum canis</name>
    <dbReference type="NCBI Taxonomy" id="554155"/>
    <lineage>
        <taxon>Eukaryota</taxon>
        <taxon>Fungi</taxon>
        <taxon>Dikarya</taxon>
        <taxon>Ascomycota</taxon>
        <taxon>Pezizomycotina</taxon>
        <taxon>Eurotiomycetes</taxon>
        <taxon>Eurotiomycetidae</taxon>
        <taxon>Onygenales</taxon>
        <taxon>Arthrodermataceae</taxon>
        <taxon>Microsporum</taxon>
    </lineage>
</organism>
<keyword evidence="4" id="KW-1185">Reference proteome</keyword>
<dbReference type="HOGENOM" id="CLU_021768_3_2_1"/>
<accession>C5FZZ7</accession>
<dbReference type="GeneID" id="9227807"/>
<dbReference type="Gene3D" id="3.90.1200.10">
    <property type="match status" value="1"/>
</dbReference>
<evidence type="ECO:0000259" key="2">
    <source>
        <dbReference type="Pfam" id="PF01636"/>
    </source>
</evidence>
<dbReference type="VEuPathDB" id="FungiDB:MCYG_08269"/>
<dbReference type="SUPFAM" id="SSF56112">
    <property type="entry name" value="Protein kinase-like (PK-like)"/>
    <property type="match status" value="1"/>
</dbReference>
<dbReference type="InterPro" id="IPR011009">
    <property type="entry name" value="Kinase-like_dom_sf"/>
</dbReference>
<dbReference type="CDD" id="cd05120">
    <property type="entry name" value="APH_ChoK_like"/>
    <property type="match status" value="1"/>
</dbReference>
<feature type="domain" description="Aminoglycoside phosphotransferase" evidence="2">
    <location>
        <begin position="65"/>
        <end position="256"/>
    </location>
</feature>
<evidence type="ECO:0000313" key="3">
    <source>
        <dbReference type="EMBL" id="EEQ35450.1"/>
    </source>
</evidence>
<dbReference type="PANTHER" id="PTHR21310:SF58">
    <property type="entry name" value="AMINOGLYCOSIDE PHOSPHOTRANSFERASE DOMAIN-CONTAINING PROTEIN"/>
    <property type="match status" value="1"/>
</dbReference>
<reference evidence="4" key="1">
    <citation type="journal article" date="2012" name="MBio">
        <title>Comparative genome analysis of Trichophyton rubrum and related dermatophytes reveals candidate genes involved in infection.</title>
        <authorList>
            <person name="Martinez D.A."/>
            <person name="Oliver B.G."/>
            <person name="Graeser Y."/>
            <person name="Goldberg J.M."/>
            <person name="Li W."/>
            <person name="Martinez-Rossi N.M."/>
            <person name="Monod M."/>
            <person name="Shelest E."/>
            <person name="Barton R.C."/>
            <person name="Birch E."/>
            <person name="Brakhage A.A."/>
            <person name="Chen Z."/>
            <person name="Gurr S.J."/>
            <person name="Heiman D."/>
            <person name="Heitman J."/>
            <person name="Kosti I."/>
            <person name="Rossi A."/>
            <person name="Saif S."/>
            <person name="Samalova M."/>
            <person name="Saunders C.W."/>
            <person name="Shea T."/>
            <person name="Summerbell R.C."/>
            <person name="Xu J."/>
            <person name="Young S."/>
            <person name="Zeng Q."/>
            <person name="Birren B.W."/>
            <person name="Cuomo C.A."/>
            <person name="White T.C."/>
        </authorList>
    </citation>
    <scope>NUCLEOTIDE SEQUENCE [LARGE SCALE GENOMIC DNA]</scope>
    <source>
        <strain evidence="4">ATCC MYA-4605 / CBS 113480</strain>
    </source>
</reference>
<dbReference type="OrthoDB" id="8300194at2759"/>
<evidence type="ECO:0000313" key="4">
    <source>
        <dbReference type="Proteomes" id="UP000002035"/>
    </source>
</evidence>
<dbReference type="InterPro" id="IPR051678">
    <property type="entry name" value="AGP_Transferase"/>
</dbReference>
<feature type="region of interest" description="Disordered" evidence="1">
    <location>
        <begin position="266"/>
        <end position="302"/>
    </location>
</feature>
<name>C5FZZ7_ARTOC</name>
<dbReference type="OMA" id="WHNILIR"/>
<dbReference type="RefSeq" id="XP_002843186.1">
    <property type="nucleotide sequence ID" value="XM_002843140.1"/>
</dbReference>
<dbReference type="eggNOG" id="ENOG502SP9R">
    <property type="taxonomic scope" value="Eukaryota"/>
</dbReference>
<dbReference type="Proteomes" id="UP000002035">
    <property type="component" value="Unassembled WGS sequence"/>
</dbReference>
<feature type="compositionally biased region" description="Basic and acidic residues" evidence="1">
    <location>
        <begin position="289"/>
        <end position="302"/>
    </location>
</feature>
<protein>
    <recommendedName>
        <fullName evidence="2">Aminoglycoside phosphotransferase domain-containing protein</fullName>
    </recommendedName>
</protein>
<sequence>MSQHPATTCPSLTECPTPEEGYGQECGYPMIKGRGLHPIRLDENRVVKSKMEDTGEIQAMQPTAKATTIPVPKVFEAGWFQKSGEWCDKRFCIVMEYIPGKPLNVIWKDLSEDQKTNICLQIDGYLAQLQKLTADRIMASDGGPLDVGLYQKRYLGPFDSVKEFHQALSKAEPHNLGDNHKIHFAHADLAPRNILVDEKTGKVNAVIDWERAGWYPEYWDYVRMSYDRSMKKEMGAYTVLWKSLSTRPYEDEWEAMRDLVLRTIPPYPDGVREEERPDTSPSSASYARELQKGHENDTELIN</sequence>
<gene>
    <name evidence="3" type="ORF">MCYG_08269</name>
</gene>
<dbReference type="Pfam" id="PF01636">
    <property type="entry name" value="APH"/>
    <property type="match status" value="1"/>
</dbReference>
<dbReference type="InterPro" id="IPR002575">
    <property type="entry name" value="Aminoglycoside_PTrfase"/>
</dbReference>
<dbReference type="STRING" id="554155.C5FZZ7"/>
<evidence type="ECO:0000256" key="1">
    <source>
        <dbReference type="SAM" id="MobiDB-lite"/>
    </source>
</evidence>